<evidence type="ECO:0000256" key="2">
    <source>
        <dbReference type="ARBA" id="ARBA00015953"/>
    </source>
</evidence>
<comment type="caution">
    <text evidence="10">The sequence shown here is derived from an EMBL/GenBank/DDBJ whole genome shotgun (WGS) entry which is preliminary data.</text>
</comment>
<dbReference type="InterPro" id="IPR004535">
    <property type="entry name" value="Transl_elong_SelB"/>
</dbReference>
<sequence>MIVATAGHIDHGKTTLMRALTGIDTDALPEEKARGISIDLGFAHMDLPGGGIIGFVDVPGHERFIRNMLSGVYAVGHVLLVVAADDGVMPQTAEHLAIVGLLGVAGGTVVITKADRADPARIAQVQAEMRALLADAGCGGFGMVTVSAVTGAGMDRLTARLAEVAAAERRAGGAGGLARFVVDRVFVAQGSGTVVRGTVIAGAIAPGDTLTISPAGIPARVRRLQRHGRAADRAQAGERCAINLAGIDHAAVARGDWLVAPAAHRPTDRIDIRLRVLPSEAGALKHWTPVHLHIGAADIPARLALRRGEALAPGQEGLAQLRLSRPVQAAAGDRLILRDQSSTRTIGGGAVVNPFPPRRRAERAAVLAALDGRGMAEGLAALLDTLPGGVGMGWFAALHNLAADRAAALLPPDAVRIKATAFSAQQVERLGRKAAARVERFHAETPAAPGMDLRRLHAETARALPFETFQDLVRQSARGWGLDLSGSQLRRADHDPTQNPQDERNWRLIHPILDHSGFHIPSARELAEETRIPLAMVRDLMHRKAATGALVRLTAERFTLPHVMEAAAEKAAAAARRIPGGQFKAADFRDEIGTGRTIAIEILECLDRLGRTVRQGDRRGMAPEP</sequence>
<evidence type="ECO:0000256" key="6">
    <source>
        <dbReference type="ARBA" id="ARBA00023134"/>
    </source>
</evidence>
<dbReference type="CDD" id="cd15491">
    <property type="entry name" value="selB_III"/>
    <property type="match status" value="1"/>
</dbReference>
<dbReference type="InterPro" id="IPR036390">
    <property type="entry name" value="WH_DNA-bd_sf"/>
</dbReference>
<dbReference type="PANTHER" id="PTHR43721:SF22">
    <property type="entry name" value="ELONGATION FACTOR TU, MITOCHONDRIAL"/>
    <property type="match status" value="1"/>
</dbReference>
<comment type="subcellular location">
    <subcellularLocation>
        <location evidence="1">Cytoplasm</location>
    </subcellularLocation>
</comment>
<comment type="function">
    <text evidence="7">Translation factor necessary for the incorporation of selenocysteine into proteins. It probably replaces EF-Tu for the insertion of selenocysteine directed by the UGA codon. SelB binds GTP and GDP.</text>
</comment>
<dbReference type="Pfam" id="PF09107">
    <property type="entry name" value="WHD_3rd_SelB"/>
    <property type="match status" value="1"/>
</dbReference>
<evidence type="ECO:0000256" key="4">
    <source>
        <dbReference type="ARBA" id="ARBA00022741"/>
    </source>
</evidence>
<evidence type="ECO:0000313" key="10">
    <source>
        <dbReference type="EMBL" id="MDR5652539.1"/>
    </source>
</evidence>
<dbReference type="Gene3D" id="1.10.10.10">
    <property type="entry name" value="Winged helix-like DNA-binding domain superfamily/Winged helix DNA-binding domain"/>
    <property type="match status" value="1"/>
</dbReference>
<dbReference type="Gene3D" id="3.40.50.300">
    <property type="entry name" value="P-loop containing nucleotide triphosphate hydrolases"/>
    <property type="match status" value="1"/>
</dbReference>
<dbReference type="Gene3D" id="2.40.30.10">
    <property type="entry name" value="Translation factors"/>
    <property type="match status" value="1"/>
</dbReference>
<keyword evidence="5" id="KW-0648">Protein biosynthesis</keyword>
<evidence type="ECO:0000256" key="3">
    <source>
        <dbReference type="ARBA" id="ARBA00022490"/>
    </source>
</evidence>
<evidence type="ECO:0000256" key="7">
    <source>
        <dbReference type="ARBA" id="ARBA00025526"/>
    </source>
</evidence>
<dbReference type="CDD" id="cd04171">
    <property type="entry name" value="SelB"/>
    <property type="match status" value="1"/>
</dbReference>
<dbReference type="PANTHER" id="PTHR43721">
    <property type="entry name" value="ELONGATION FACTOR TU-RELATED"/>
    <property type="match status" value="1"/>
</dbReference>
<dbReference type="NCBIfam" id="TIGR00475">
    <property type="entry name" value="selB"/>
    <property type="match status" value="1"/>
</dbReference>
<dbReference type="InterPro" id="IPR031157">
    <property type="entry name" value="G_TR_CS"/>
</dbReference>
<dbReference type="InterPro" id="IPR000795">
    <property type="entry name" value="T_Tr_GTP-bd_dom"/>
</dbReference>
<dbReference type="InterPro" id="IPR057335">
    <property type="entry name" value="Beta-barrel_SelB"/>
</dbReference>
<keyword evidence="6" id="KW-0342">GTP-binding</keyword>
<dbReference type="EMBL" id="JAVKPH010000006">
    <property type="protein sequence ID" value="MDR5652539.1"/>
    <property type="molecule type" value="Genomic_DNA"/>
</dbReference>
<gene>
    <name evidence="10" type="primary">selB</name>
    <name evidence="10" type="ORF">RGD00_07990</name>
</gene>
<dbReference type="Proteomes" id="UP001247754">
    <property type="component" value="Unassembled WGS sequence"/>
</dbReference>
<dbReference type="SUPFAM" id="SSF50447">
    <property type="entry name" value="Translation proteins"/>
    <property type="match status" value="1"/>
</dbReference>
<protein>
    <recommendedName>
        <fullName evidence="2">Selenocysteine-specific elongation factor</fullName>
    </recommendedName>
    <alternativeName>
        <fullName evidence="8">SelB translation factor</fullName>
    </alternativeName>
</protein>
<evidence type="ECO:0000313" key="11">
    <source>
        <dbReference type="Proteomes" id="UP001247754"/>
    </source>
</evidence>
<name>A0ABU1F7W3_9RHOB</name>
<dbReference type="SUPFAM" id="SSF46785">
    <property type="entry name" value="Winged helix' DNA-binding domain"/>
    <property type="match status" value="1"/>
</dbReference>
<dbReference type="InterPro" id="IPR050055">
    <property type="entry name" value="EF-Tu_GTPase"/>
</dbReference>
<dbReference type="GO" id="GO:0003746">
    <property type="term" value="F:translation elongation factor activity"/>
    <property type="evidence" value="ECO:0007669"/>
    <property type="project" value="UniProtKB-KW"/>
</dbReference>
<dbReference type="SUPFAM" id="SSF52540">
    <property type="entry name" value="P-loop containing nucleoside triphosphate hydrolases"/>
    <property type="match status" value="1"/>
</dbReference>
<dbReference type="RefSeq" id="WP_310456783.1">
    <property type="nucleotide sequence ID" value="NZ_JAVKPH010000006.1"/>
</dbReference>
<dbReference type="Pfam" id="PF03144">
    <property type="entry name" value="GTP_EFTU_D2"/>
    <property type="match status" value="1"/>
</dbReference>
<dbReference type="Gene3D" id="1.10.10.2770">
    <property type="match status" value="1"/>
</dbReference>
<dbReference type="Pfam" id="PF00009">
    <property type="entry name" value="GTP_EFTU"/>
    <property type="match status" value="1"/>
</dbReference>
<evidence type="ECO:0000256" key="8">
    <source>
        <dbReference type="ARBA" id="ARBA00031615"/>
    </source>
</evidence>
<dbReference type="PROSITE" id="PS51722">
    <property type="entry name" value="G_TR_2"/>
    <property type="match status" value="1"/>
</dbReference>
<dbReference type="PROSITE" id="PS00301">
    <property type="entry name" value="G_TR_1"/>
    <property type="match status" value="1"/>
</dbReference>
<evidence type="ECO:0000256" key="1">
    <source>
        <dbReference type="ARBA" id="ARBA00004496"/>
    </source>
</evidence>
<dbReference type="InterPro" id="IPR027417">
    <property type="entry name" value="P-loop_NTPase"/>
</dbReference>
<dbReference type="InterPro" id="IPR009001">
    <property type="entry name" value="Transl_elong_EF1A/Init_IF2_C"/>
</dbReference>
<keyword evidence="4" id="KW-0547">Nucleotide-binding</keyword>
<proteinExistence type="predicted"/>
<dbReference type="InterPro" id="IPR036388">
    <property type="entry name" value="WH-like_DNA-bd_sf"/>
</dbReference>
<dbReference type="InterPro" id="IPR009000">
    <property type="entry name" value="Transl_B-barrel_sf"/>
</dbReference>
<keyword evidence="10" id="KW-0251">Elongation factor</keyword>
<reference evidence="10 11" key="1">
    <citation type="submission" date="2023-09" db="EMBL/GenBank/DDBJ databases">
        <title>Xinfangfangia sedmenti sp. nov., isolated the sedment.</title>
        <authorList>
            <person name="Xu L."/>
        </authorList>
    </citation>
    <scope>NUCLEOTIDE SEQUENCE [LARGE SCALE GENOMIC DNA]</scope>
    <source>
        <strain evidence="10 11">LG-4</strain>
    </source>
</reference>
<accession>A0ABU1F7W3</accession>
<keyword evidence="3" id="KW-0963">Cytoplasm</keyword>
<dbReference type="SUPFAM" id="SSF50465">
    <property type="entry name" value="EF-Tu/eEF-1alpha/eIF2-gamma C-terminal domain"/>
    <property type="match status" value="1"/>
</dbReference>
<evidence type="ECO:0000256" key="5">
    <source>
        <dbReference type="ARBA" id="ARBA00022917"/>
    </source>
</evidence>
<dbReference type="InterPro" id="IPR015191">
    <property type="entry name" value="SelB_WHD4"/>
</dbReference>
<dbReference type="InterPro" id="IPR004161">
    <property type="entry name" value="EFTu-like_2"/>
</dbReference>
<keyword evidence="11" id="KW-1185">Reference proteome</keyword>
<evidence type="ECO:0000259" key="9">
    <source>
        <dbReference type="PROSITE" id="PS51722"/>
    </source>
</evidence>
<dbReference type="Pfam" id="PF25461">
    <property type="entry name" value="Beta-barrel_SelB"/>
    <property type="match status" value="1"/>
</dbReference>
<feature type="domain" description="Tr-type G" evidence="9">
    <location>
        <begin position="1"/>
        <end position="170"/>
    </location>
</feature>
<organism evidence="10 11">
    <name type="scientific">Ruixingdingia sedimenti</name>
    <dbReference type="NCBI Taxonomy" id="3073604"/>
    <lineage>
        <taxon>Bacteria</taxon>
        <taxon>Pseudomonadati</taxon>
        <taxon>Pseudomonadota</taxon>
        <taxon>Alphaproteobacteria</taxon>
        <taxon>Rhodobacterales</taxon>
        <taxon>Paracoccaceae</taxon>
        <taxon>Ruixingdingia</taxon>
    </lineage>
</organism>